<comment type="caution">
    <text evidence="1">The sequence shown here is derived from an EMBL/GenBank/DDBJ whole genome shotgun (WGS) entry which is preliminary data.</text>
</comment>
<dbReference type="Gene3D" id="3.30.450.40">
    <property type="match status" value="1"/>
</dbReference>
<protein>
    <recommendedName>
        <fullName evidence="2">Phytochrome sensor protein</fullName>
    </recommendedName>
</protein>
<dbReference type="SUPFAM" id="SSF55781">
    <property type="entry name" value="GAF domain-like"/>
    <property type="match status" value="1"/>
</dbReference>
<accession>A0A0F9QTH4</accession>
<dbReference type="InterPro" id="IPR007435">
    <property type="entry name" value="DUF484"/>
</dbReference>
<dbReference type="EMBL" id="LAZR01001266">
    <property type="protein sequence ID" value="KKN47615.1"/>
    <property type="molecule type" value="Genomic_DNA"/>
</dbReference>
<dbReference type="InterPro" id="IPR029016">
    <property type="entry name" value="GAF-like_dom_sf"/>
</dbReference>
<evidence type="ECO:0000313" key="1">
    <source>
        <dbReference type="EMBL" id="KKN47615.1"/>
    </source>
</evidence>
<reference evidence="1" key="1">
    <citation type="journal article" date="2015" name="Nature">
        <title>Complex archaea that bridge the gap between prokaryotes and eukaryotes.</title>
        <authorList>
            <person name="Spang A."/>
            <person name="Saw J.H."/>
            <person name="Jorgensen S.L."/>
            <person name="Zaremba-Niedzwiedzka K."/>
            <person name="Martijn J."/>
            <person name="Lind A.E."/>
            <person name="van Eijk R."/>
            <person name="Schleper C."/>
            <person name="Guy L."/>
            <person name="Ettema T.J."/>
        </authorList>
    </citation>
    <scope>NUCLEOTIDE SEQUENCE</scope>
</reference>
<dbReference type="Pfam" id="PF04340">
    <property type="entry name" value="DUF484"/>
    <property type="match status" value="1"/>
</dbReference>
<gene>
    <name evidence="1" type="ORF">LCGC14_0661210</name>
</gene>
<organism evidence="1">
    <name type="scientific">marine sediment metagenome</name>
    <dbReference type="NCBI Taxonomy" id="412755"/>
    <lineage>
        <taxon>unclassified sequences</taxon>
        <taxon>metagenomes</taxon>
        <taxon>ecological metagenomes</taxon>
    </lineage>
</organism>
<name>A0A0F9QTH4_9ZZZZ</name>
<dbReference type="AlphaFoldDB" id="A0A0F9QTH4"/>
<evidence type="ECO:0008006" key="2">
    <source>
        <dbReference type="Google" id="ProtNLM"/>
    </source>
</evidence>
<dbReference type="PANTHER" id="PTHR38765:SF1">
    <property type="entry name" value="DUF484 DOMAIN-CONTAINING PROTEIN"/>
    <property type="match status" value="1"/>
</dbReference>
<proteinExistence type="predicted"/>
<sequence>MGEDQLELTTEQVATYLKKHPDFFISEPAVLDSLQLSTSPEGTISLAQRQLDRSVQKNEKLQTQLNSLLFNARKNNELQSRVHQLCLRLMDAKSLDELLPLLMNEFKREFEADEVTLRLFYNGDAKIELPKLADNIVQHHIDDEDFKVFDRILAKQQPVCGRLTQAQKNVLFADKAEQVQSVACLPLGHEPCAGLLAIASFNENRFHADMATDYLSFLGEITMRLLRPYHHELHGE</sequence>
<dbReference type="PANTHER" id="PTHR38765">
    <property type="entry name" value="DUF484 DOMAIN-CONTAINING PROTEIN"/>
    <property type="match status" value="1"/>
</dbReference>